<evidence type="ECO:0000256" key="1">
    <source>
        <dbReference type="SAM" id="MobiDB-lite"/>
    </source>
</evidence>
<gene>
    <name evidence="2" type="ORF">CLV40_12055</name>
</gene>
<feature type="region of interest" description="Disordered" evidence="1">
    <location>
        <begin position="555"/>
        <end position="591"/>
    </location>
</feature>
<feature type="region of interest" description="Disordered" evidence="1">
    <location>
        <begin position="61"/>
        <end position="113"/>
    </location>
</feature>
<sequence>MPARPPPAQAAHALPTQAVSQLSPARHTEPAGPLGGTFLDRELSTSAASIHRISRSLSRCPGADRLEQGCPPGGGRGLSWVRAGLSNKESDPQAPAKPDTLTQARPPLSPPRQAEPVACRCVLARPPPAQATHSLPTQVTSQLCPPRQAELAACRCVLARPPPAKPHTPSQPRLPRNCPHPVRPSPLPADVCQPGPTRPSRARPAHPGHLATVSTPSGRARFPPMCASPAPPAQAALAHPAQAASQPFPAPPNRARPHPPEPYSPTQAKSPRNLSPPRQAEPTARRRVPARPRRTFRAPAVCSMGWNVFVWGDGPVKLSRGWGGLAPPHRSSPPQVRRGPAQRRFTPSSTARFSRSDHGRTGPRWGDRYPPHHPGQTSAGPGSSVQPHAKNKGGLDRANLLCAGPLRARGGAKAAGMASHPTRREAWQARPPTQSKSTQSRRVAGARRVRRGLGSCGGCVDGSGEKSGRRLVRGGESWGGVLVGVLRVREGGGWGVRGEEGKRWARCRSGGCGCCVCGAGILAAACGAAGDSAWKAVGSGGWVVGAARCLGGSWGQSRVTSKRTGAEPFGRCRSASGMPRSKRSESSSSRG</sequence>
<feature type="compositionally biased region" description="Basic and acidic residues" evidence="1">
    <location>
        <begin position="354"/>
        <end position="370"/>
    </location>
</feature>
<feature type="compositionally biased region" description="Polar residues" evidence="1">
    <location>
        <begin position="264"/>
        <end position="273"/>
    </location>
</feature>
<name>A0A2S6GGJ5_9PSEU</name>
<keyword evidence="3" id="KW-1185">Reference proteome</keyword>
<dbReference type="Proteomes" id="UP000239203">
    <property type="component" value="Unassembled WGS sequence"/>
</dbReference>
<reference evidence="2 3" key="1">
    <citation type="submission" date="2018-02" db="EMBL/GenBank/DDBJ databases">
        <title>Genomic Encyclopedia of Archaeal and Bacterial Type Strains, Phase II (KMG-II): from individual species to whole genera.</title>
        <authorList>
            <person name="Goeker M."/>
        </authorList>
    </citation>
    <scope>NUCLEOTIDE SEQUENCE [LARGE SCALE GENOMIC DNA]</scope>
    <source>
        <strain evidence="2 3">YU 961-1</strain>
    </source>
</reference>
<dbReference type="EMBL" id="PTIX01000020">
    <property type="protein sequence ID" value="PPK64332.1"/>
    <property type="molecule type" value="Genomic_DNA"/>
</dbReference>
<feature type="compositionally biased region" description="Polar residues" evidence="1">
    <location>
        <begin position="375"/>
        <end position="386"/>
    </location>
</feature>
<organism evidence="2 3">
    <name type="scientific">Actinokineospora auranticolor</name>
    <dbReference type="NCBI Taxonomy" id="155976"/>
    <lineage>
        <taxon>Bacteria</taxon>
        <taxon>Bacillati</taxon>
        <taxon>Actinomycetota</taxon>
        <taxon>Actinomycetes</taxon>
        <taxon>Pseudonocardiales</taxon>
        <taxon>Pseudonocardiaceae</taxon>
        <taxon>Actinokineospora</taxon>
    </lineage>
</organism>
<feature type="compositionally biased region" description="Low complexity" evidence="1">
    <location>
        <begin position="223"/>
        <end position="247"/>
    </location>
</feature>
<protein>
    <submittedName>
        <fullName evidence="2">Uncharacterized protein</fullName>
    </submittedName>
</protein>
<feature type="region of interest" description="Disordered" evidence="1">
    <location>
        <begin position="1"/>
        <end position="40"/>
    </location>
</feature>
<comment type="caution">
    <text evidence="2">The sequence shown here is derived from an EMBL/GenBank/DDBJ whole genome shotgun (WGS) entry which is preliminary data.</text>
</comment>
<dbReference type="AlphaFoldDB" id="A0A2S6GGJ5"/>
<feature type="compositionally biased region" description="Polar residues" evidence="1">
    <location>
        <begin position="431"/>
        <end position="440"/>
    </location>
</feature>
<accession>A0A2S6GGJ5</accession>
<feature type="region of interest" description="Disordered" evidence="1">
    <location>
        <begin position="410"/>
        <end position="447"/>
    </location>
</feature>
<proteinExistence type="predicted"/>
<evidence type="ECO:0000313" key="3">
    <source>
        <dbReference type="Proteomes" id="UP000239203"/>
    </source>
</evidence>
<feature type="region of interest" description="Disordered" evidence="1">
    <location>
        <begin position="161"/>
        <end position="292"/>
    </location>
</feature>
<feature type="region of interest" description="Disordered" evidence="1">
    <location>
        <begin position="322"/>
        <end position="396"/>
    </location>
</feature>
<evidence type="ECO:0000313" key="2">
    <source>
        <dbReference type="EMBL" id="PPK64332.1"/>
    </source>
</evidence>